<evidence type="ECO:0000256" key="3">
    <source>
        <dbReference type="ARBA" id="ARBA00022553"/>
    </source>
</evidence>
<organism evidence="11 12">
    <name type="scientific">Paenibacillus gansuensis</name>
    <dbReference type="NCBI Taxonomy" id="306542"/>
    <lineage>
        <taxon>Bacteria</taxon>
        <taxon>Bacillati</taxon>
        <taxon>Bacillota</taxon>
        <taxon>Bacilli</taxon>
        <taxon>Bacillales</taxon>
        <taxon>Paenibacillaceae</taxon>
        <taxon>Paenibacillus</taxon>
    </lineage>
</organism>
<keyword evidence="12" id="KW-1185">Reference proteome</keyword>
<dbReference type="InterPro" id="IPR051552">
    <property type="entry name" value="HptR"/>
</dbReference>
<dbReference type="InterPro" id="IPR020449">
    <property type="entry name" value="Tscrpt_reg_AraC-type_HTH"/>
</dbReference>
<evidence type="ECO:0000256" key="4">
    <source>
        <dbReference type="ARBA" id="ARBA00023012"/>
    </source>
</evidence>
<dbReference type="SUPFAM" id="SSF46689">
    <property type="entry name" value="Homeodomain-like"/>
    <property type="match status" value="2"/>
</dbReference>
<keyword evidence="6" id="KW-0238">DNA-binding</keyword>
<dbReference type="Pfam" id="PF12833">
    <property type="entry name" value="HTH_18"/>
    <property type="match status" value="1"/>
</dbReference>
<dbReference type="InterPro" id="IPR011006">
    <property type="entry name" value="CheY-like_superfamily"/>
</dbReference>
<dbReference type="PROSITE" id="PS01124">
    <property type="entry name" value="HTH_ARAC_FAMILY_2"/>
    <property type="match status" value="1"/>
</dbReference>
<evidence type="ECO:0000256" key="5">
    <source>
        <dbReference type="ARBA" id="ARBA00023015"/>
    </source>
</evidence>
<keyword evidence="3 8" id="KW-0597">Phosphoprotein</keyword>
<dbReference type="CDD" id="cd17536">
    <property type="entry name" value="REC_YesN-like"/>
    <property type="match status" value="1"/>
</dbReference>
<comment type="subcellular location">
    <subcellularLocation>
        <location evidence="1">Cytoplasm</location>
    </subcellularLocation>
</comment>
<keyword evidence="4" id="KW-0902">Two-component regulatory system</keyword>
<dbReference type="InterPro" id="IPR009057">
    <property type="entry name" value="Homeodomain-like_sf"/>
</dbReference>
<dbReference type="SMART" id="SM00448">
    <property type="entry name" value="REC"/>
    <property type="match status" value="1"/>
</dbReference>
<dbReference type="InterPro" id="IPR018062">
    <property type="entry name" value="HTH_AraC-typ_CS"/>
</dbReference>
<sequence length="545" mass="62733">MYTLLIVDDEAHLVDSLADTIPWQELGVTNVYKAYSAYEAMERLQRQTIDVVLTDIRMPGMNGLELAEQIHHRWNKTKCILLTGHADFEYAQKAVQHQAADYLLKPVSDEEAMASVHKALHRLKQQWEEISSYKNAMQTLQEHLPVLRAGLLNELVQGSKVSREQLAGKLGMYDLPFKPGDDASLMMVRLEEEFSSYDYSSVSLVQYAVGNMAEEQFGGDFHLWMCKDPHDYLLCLCKPAHPESVTREQLQSAVESHAAALQEHIKTYLKGSASVHVSSVFLFPEELSLTYDLSVSAIRRKAGSARHVFLAGSSEDEGVPSTLKILYEPPTLHHLLEMGRWNDLEGKLNKIYAELEQCSSHTQDHLLEALFYISNSFAYIVHKNGRRLSEYIGRDFEALLDLGSFRTIARMREWSARVLEQLKLETEDETRWNRVSVVKQVQRFIEEQLSKDVSLQTIAEHVFLHPVYLSKVYKLETGESLSDYIFRVRMEKAAYLLIHSDLKIYEITAQLGYQNPQYFIKMFRKQYGTTPQEYRDRQVPRLPSQ</sequence>
<evidence type="ECO:0000256" key="6">
    <source>
        <dbReference type="ARBA" id="ARBA00023125"/>
    </source>
</evidence>
<keyword evidence="7" id="KW-0804">Transcription</keyword>
<dbReference type="Proteomes" id="UP001597541">
    <property type="component" value="Unassembled WGS sequence"/>
</dbReference>
<dbReference type="InterPro" id="IPR018060">
    <property type="entry name" value="HTH_AraC"/>
</dbReference>
<evidence type="ECO:0000313" key="11">
    <source>
        <dbReference type="EMBL" id="MFD2614806.1"/>
    </source>
</evidence>
<dbReference type="Pfam" id="PF00072">
    <property type="entry name" value="Response_reg"/>
    <property type="match status" value="1"/>
</dbReference>
<feature type="domain" description="Response regulatory" evidence="10">
    <location>
        <begin position="3"/>
        <end position="120"/>
    </location>
</feature>
<dbReference type="RefSeq" id="WP_377606079.1">
    <property type="nucleotide sequence ID" value="NZ_JBHUME010000014.1"/>
</dbReference>
<evidence type="ECO:0000313" key="12">
    <source>
        <dbReference type="Proteomes" id="UP001597541"/>
    </source>
</evidence>
<dbReference type="PANTHER" id="PTHR42713:SF3">
    <property type="entry name" value="TRANSCRIPTIONAL REGULATORY PROTEIN HPTR"/>
    <property type="match status" value="1"/>
</dbReference>
<dbReference type="Gene3D" id="1.10.10.60">
    <property type="entry name" value="Homeodomain-like"/>
    <property type="match status" value="2"/>
</dbReference>
<evidence type="ECO:0000256" key="7">
    <source>
        <dbReference type="ARBA" id="ARBA00023163"/>
    </source>
</evidence>
<dbReference type="SMART" id="SM00342">
    <property type="entry name" value="HTH_ARAC"/>
    <property type="match status" value="1"/>
</dbReference>
<dbReference type="PROSITE" id="PS50110">
    <property type="entry name" value="RESPONSE_REGULATORY"/>
    <property type="match status" value="1"/>
</dbReference>
<evidence type="ECO:0000256" key="8">
    <source>
        <dbReference type="PROSITE-ProRule" id="PRU00169"/>
    </source>
</evidence>
<keyword evidence="5" id="KW-0805">Transcription regulation</keyword>
<dbReference type="PRINTS" id="PR00032">
    <property type="entry name" value="HTHARAC"/>
</dbReference>
<evidence type="ECO:0000256" key="2">
    <source>
        <dbReference type="ARBA" id="ARBA00022490"/>
    </source>
</evidence>
<dbReference type="PROSITE" id="PS00041">
    <property type="entry name" value="HTH_ARAC_FAMILY_1"/>
    <property type="match status" value="1"/>
</dbReference>
<evidence type="ECO:0000256" key="1">
    <source>
        <dbReference type="ARBA" id="ARBA00004496"/>
    </source>
</evidence>
<dbReference type="EMBL" id="JBHUME010000014">
    <property type="protein sequence ID" value="MFD2614806.1"/>
    <property type="molecule type" value="Genomic_DNA"/>
</dbReference>
<evidence type="ECO:0000259" key="10">
    <source>
        <dbReference type="PROSITE" id="PS50110"/>
    </source>
</evidence>
<dbReference type="SUPFAM" id="SSF52172">
    <property type="entry name" value="CheY-like"/>
    <property type="match status" value="1"/>
</dbReference>
<dbReference type="PANTHER" id="PTHR42713">
    <property type="entry name" value="HISTIDINE KINASE-RELATED"/>
    <property type="match status" value="1"/>
</dbReference>
<dbReference type="InterPro" id="IPR001789">
    <property type="entry name" value="Sig_transdc_resp-reg_receiver"/>
</dbReference>
<keyword evidence="2" id="KW-0963">Cytoplasm</keyword>
<comment type="caution">
    <text evidence="11">The sequence shown here is derived from an EMBL/GenBank/DDBJ whole genome shotgun (WGS) entry which is preliminary data.</text>
</comment>
<proteinExistence type="predicted"/>
<accession>A0ABW5PIV2</accession>
<feature type="modified residue" description="4-aspartylphosphate" evidence="8">
    <location>
        <position position="55"/>
    </location>
</feature>
<evidence type="ECO:0000259" key="9">
    <source>
        <dbReference type="PROSITE" id="PS01124"/>
    </source>
</evidence>
<reference evidence="12" key="1">
    <citation type="journal article" date="2019" name="Int. J. Syst. Evol. Microbiol.">
        <title>The Global Catalogue of Microorganisms (GCM) 10K type strain sequencing project: providing services to taxonomists for standard genome sequencing and annotation.</title>
        <authorList>
            <consortium name="The Broad Institute Genomics Platform"/>
            <consortium name="The Broad Institute Genome Sequencing Center for Infectious Disease"/>
            <person name="Wu L."/>
            <person name="Ma J."/>
        </authorList>
    </citation>
    <scope>NUCLEOTIDE SEQUENCE [LARGE SCALE GENOMIC DNA]</scope>
    <source>
        <strain evidence="12">KCTC 3950</strain>
    </source>
</reference>
<name>A0ABW5PIV2_9BACL</name>
<gene>
    <name evidence="11" type="ORF">ACFSUF_20535</name>
</gene>
<protein>
    <submittedName>
        <fullName evidence="11">Response regulator</fullName>
    </submittedName>
</protein>
<feature type="domain" description="HTH araC/xylS-type" evidence="9">
    <location>
        <begin position="439"/>
        <end position="537"/>
    </location>
</feature>
<dbReference type="Gene3D" id="3.40.50.2300">
    <property type="match status" value="1"/>
</dbReference>